<name>G9NRX2_HYPAI</name>
<evidence type="ECO:0008006" key="3">
    <source>
        <dbReference type="Google" id="ProtNLM"/>
    </source>
</evidence>
<keyword evidence="2" id="KW-1185">Reference proteome</keyword>
<evidence type="ECO:0000313" key="1">
    <source>
        <dbReference type="EMBL" id="EHK46753.1"/>
    </source>
</evidence>
<organism evidence="1 2">
    <name type="scientific">Hypocrea atroviridis (strain ATCC 20476 / IMI 206040)</name>
    <name type="common">Trichoderma atroviride</name>
    <dbReference type="NCBI Taxonomy" id="452589"/>
    <lineage>
        <taxon>Eukaryota</taxon>
        <taxon>Fungi</taxon>
        <taxon>Dikarya</taxon>
        <taxon>Ascomycota</taxon>
        <taxon>Pezizomycotina</taxon>
        <taxon>Sordariomycetes</taxon>
        <taxon>Hypocreomycetidae</taxon>
        <taxon>Hypocreales</taxon>
        <taxon>Hypocreaceae</taxon>
        <taxon>Trichoderma</taxon>
    </lineage>
</organism>
<dbReference type="STRING" id="452589.G9NRX2"/>
<dbReference type="OMA" id="CTACYLD"/>
<dbReference type="HOGENOM" id="CLU_011640_1_0_1"/>
<protein>
    <recommendedName>
        <fullName evidence="3">Integral membrane protein</fullName>
    </recommendedName>
</protein>
<evidence type="ECO:0000313" key="2">
    <source>
        <dbReference type="Proteomes" id="UP000005426"/>
    </source>
</evidence>
<sequence>MDFVHQGRVVDYSLYWYRLPDIPDFLVCTKCHANEIESTQLASQFEKIKRLDNESSSCSFWRPRVKEIMWPQAVRTGNMDAMRLFMKKRGSVKPCKGANPTAATEGITWYGMSNSEIDGFATCEACYEDRIVGTPFESKFSPHRQQPANETWSCDVALLYISRAVVKMAQQNDWAGFVAGATRRLSLPKCEGREVRPNSCTWYTPRGKIDNMQACEACYMDRVALTRFEREFGVYEMKTDFDSWMQSLGQYWTCKLHETNLPLVWAMENAIEQRDWCVFSSSAEVACRLPPCTANGIIRGNWWTIQGGCDNFDICETCYTSILRTSGVGHFFEPAKRNLEATLICDFCVSSPRFKQYIRMYAKSVDQGVFSYYLDYVRTFASVPVCPVLKTVEKTHWWGYPGALFCHDCYLSFVINTKLGSSVPIKEGFDERPQICQIWSSRMRTMWLQACDAGAPGSPESDAKVNEFTEFANERLKIYTQTIPQMDFIRGMKQIKMQAAMNQGLVSVMYQGMDSLLSISGATDGNLHGNSQLGWHDTTQGVQSAQAYQNMQAGFANANRADEWMQLFQLEQIWKQVE</sequence>
<accession>G9NRX2</accession>
<proteinExistence type="predicted"/>
<dbReference type="OrthoDB" id="5324692at2759"/>
<dbReference type="AlphaFoldDB" id="G9NRX2"/>
<dbReference type="EMBL" id="ABDG02000022">
    <property type="protein sequence ID" value="EHK46753.1"/>
    <property type="molecule type" value="Genomic_DNA"/>
</dbReference>
<gene>
    <name evidence="1" type="ORF">TRIATDRAFT_291839</name>
</gene>
<reference evidence="1 2" key="1">
    <citation type="journal article" date="2011" name="Genome Biol.">
        <title>Comparative genome sequence analysis underscores mycoparasitism as the ancestral life style of Trichoderma.</title>
        <authorList>
            <person name="Kubicek C.P."/>
            <person name="Herrera-Estrella A."/>
            <person name="Seidl-Seiboth V."/>
            <person name="Martinez D.A."/>
            <person name="Druzhinina I.S."/>
            <person name="Thon M."/>
            <person name="Zeilinger S."/>
            <person name="Casas-Flores S."/>
            <person name="Horwitz B.A."/>
            <person name="Mukherjee P.K."/>
            <person name="Mukherjee M."/>
            <person name="Kredics L."/>
            <person name="Alcaraz L.D."/>
            <person name="Aerts A."/>
            <person name="Antal Z."/>
            <person name="Atanasova L."/>
            <person name="Cervantes-Badillo M.G."/>
            <person name="Challacombe J."/>
            <person name="Chertkov O."/>
            <person name="McCluskey K."/>
            <person name="Coulpier F."/>
            <person name="Deshpande N."/>
            <person name="von Doehren H."/>
            <person name="Ebbole D.J."/>
            <person name="Esquivel-Naranjo E.U."/>
            <person name="Fekete E."/>
            <person name="Flipphi M."/>
            <person name="Glaser F."/>
            <person name="Gomez-Rodriguez E.Y."/>
            <person name="Gruber S."/>
            <person name="Han C."/>
            <person name="Henrissat B."/>
            <person name="Hermosa R."/>
            <person name="Hernandez-Onate M."/>
            <person name="Karaffa L."/>
            <person name="Kosti I."/>
            <person name="Le Crom S."/>
            <person name="Lindquist E."/>
            <person name="Lucas S."/>
            <person name="Luebeck M."/>
            <person name="Luebeck P.S."/>
            <person name="Margeot A."/>
            <person name="Metz B."/>
            <person name="Misra M."/>
            <person name="Nevalainen H."/>
            <person name="Omann M."/>
            <person name="Packer N."/>
            <person name="Perrone G."/>
            <person name="Uresti-Rivera E.E."/>
            <person name="Salamov A."/>
            <person name="Schmoll M."/>
            <person name="Seiboth B."/>
            <person name="Shapiro H."/>
            <person name="Sukno S."/>
            <person name="Tamayo-Ramos J.A."/>
            <person name="Tisch D."/>
            <person name="Wiest A."/>
            <person name="Wilkinson H.H."/>
            <person name="Zhang M."/>
            <person name="Coutinho P.M."/>
            <person name="Kenerley C.M."/>
            <person name="Monte E."/>
            <person name="Baker S.E."/>
            <person name="Grigoriev I.V."/>
        </authorList>
    </citation>
    <scope>NUCLEOTIDE SEQUENCE [LARGE SCALE GENOMIC DNA]</scope>
    <source>
        <strain evidence="2">ATCC 20476 / IMI 206040</strain>
    </source>
</reference>
<dbReference type="Proteomes" id="UP000005426">
    <property type="component" value="Unassembled WGS sequence"/>
</dbReference>
<dbReference type="eggNOG" id="ENOG502RFFW">
    <property type="taxonomic scope" value="Eukaryota"/>
</dbReference>
<comment type="caution">
    <text evidence="1">The sequence shown here is derived from an EMBL/GenBank/DDBJ whole genome shotgun (WGS) entry which is preliminary data.</text>
</comment>